<evidence type="ECO:0000256" key="4">
    <source>
        <dbReference type="ARBA" id="ARBA00023024"/>
    </source>
</evidence>
<evidence type="ECO:0000313" key="9">
    <source>
        <dbReference type="EMBL" id="GEL74347.1"/>
    </source>
</evidence>
<sequence length="639" mass="67743">MNRLVVWLVSWMAMVLASGGSTAWAAQAEARPPAAVVDGNEGEPPELVPVTTSWIYRDAMEAPWQDYSWAPHSLTNTSPVAAGRYSISVTMRAWEALYFNTSPITSNAGMTLTLRVHGGTGGNNAVVLTRAVVNGAFTPGTELGPYCTGGRIRANTWVTCTVPISLLAPQGARLTGLALQEGRGLSLPTLYFDELGVRGMAAPPPPVEVAITPTSATVPAGGTQAFTATVTGSTNTAVTWSVQEGAAGGTVTQAGLYTAPAIAGTYHVVATSQADPTKSAVATVTVPNTPPPPSGTWVSGYYTGWNADMYPPEKVDFSALTHILVGRVTPNPDGTVNTQFDNSNGPAIARTLSTRAHAAGRKAIIMVGGAGEHDGWVGAASNANRAQFVQNLLNAMDTFGYDGLDIDWEPVEQADKPALLALIQALRAARPQMLLTMPIGWVNSNFPEDADPWFTNLVPYLDQMNVMTYEMTGPWGGWLSWYTSALTGEAGNHPTSVSSSLSAWANAGIPKSKLGMGIPFYGMAWRNITGPYQPYTDWSDYVGSDNSFTYSKILQLSATGVYHWDEAAKASYVTFDVPVEDGTVRWISYDSPQTIAAKGAFAHDNGYGGTIIWTINQGCTDPQTGANPLLDAVKSAFLP</sequence>
<evidence type="ECO:0000256" key="3">
    <source>
        <dbReference type="ARBA" id="ARBA00022801"/>
    </source>
</evidence>
<evidence type="ECO:0000256" key="2">
    <source>
        <dbReference type="ARBA" id="ARBA00012729"/>
    </source>
</evidence>
<dbReference type="AlphaFoldDB" id="A0A511HL90"/>
<reference evidence="9 12" key="2">
    <citation type="submission" date="2019-07" db="EMBL/GenBank/DDBJ databases">
        <title>Whole genome shotgun sequence of Myxococcus virescens NBRC 100334.</title>
        <authorList>
            <person name="Hosoyama A."/>
            <person name="Uohara A."/>
            <person name="Ohji S."/>
            <person name="Ichikawa N."/>
        </authorList>
    </citation>
    <scope>NUCLEOTIDE SEQUENCE [LARGE SCALE GENOMIC DNA]</scope>
    <source>
        <strain evidence="9 12">NBRC 100334</strain>
    </source>
</reference>
<dbReference type="GO" id="GO:0006032">
    <property type="term" value="P:chitin catabolic process"/>
    <property type="evidence" value="ECO:0007669"/>
    <property type="project" value="UniProtKB-KW"/>
</dbReference>
<dbReference type="InterPro" id="IPR029070">
    <property type="entry name" value="Chitinase_insertion_sf"/>
</dbReference>
<keyword evidence="3 6" id="KW-0378">Hydrolase</keyword>
<dbReference type="Proteomes" id="UP000198717">
    <property type="component" value="Unassembled WGS sequence"/>
</dbReference>
<feature type="chain" id="PRO_5023126592" description="chitinase" evidence="7">
    <location>
        <begin position="26"/>
        <end position="639"/>
    </location>
</feature>
<dbReference type="Pfam" id="PF00704">
    <property type="entry name" value="Glyco_hydro_18"/>
    <property type="match status" value="1"/>
</dbReference>
<accession>A0A511HL90</accession>
<comment type="caution">
    <text evidence="9">The sequence shown here is derived from an EMBL/GenBank/DDBJ whole genome shotgun (WGS) entry which is preliminary data.</text>
</comment>
<keyword evidence="11" id="KW-1185">Reference proteome</keyword>
<dbReference type="Gene3D" id="2.60.40.1080">
    <property type="match status" value="1"/>
</dbReference>
<dbReference type="GO" id="GO:0008843">
    <property type="term" value="F:endochitinase activity"/>
    <property type="evidence" value="ECO:0007669"/>
    <property type="project" value="UniProtKB-EC"/>
</dbReference>
<dbReference type="PANTHER" id="PTHR11177:SF317">
    <property type="entry name" value="CHITINASE 12-RELATED"/>
    <property type="match status" value="1"/>
</dbReference>
<evidence type="ECO:0000256" key="1">
    <source>
        <dbReference type="ARBA" id="ARBA00000822"/>
    </source>
</evidence>
<keyword evidence="4" id="KW-0624">Polysaccharide degradation</keyword>
<gene>
    <name evidence="9" type="ORF">MVI01_61310</name>
    <name evidence="10" type="ORF">SAMN04488504_10143</name>
</gene>
<keyword evidence="4" id="KW-0119">Carbohydrate metabolism</keyword>
<dbReference type="PROSITE" id="PS01095">
    <property type="entry name" value="GH18_1"/>
    <property type="match status" value="1"/>
</dbReference>
<evidence type="ECO:0000313" key="11">
    <source>
        <dbReference type="Proteomes" id="UP000198717"/>
    </source>
</evidence>
<dbReference type="EMBL" id="BJVY01000046">
    <property type="protein sequence ID" value="GEL74347.1"/>
    <property type="molecule type" value="Genomic_DNA"/>
</dbReference>
<feature type="signal peptide" evidence="7">
    <location>
        <begin position="1"/>
        <end position="25"/>
    </location>
</feature>
<dbReference type="InterPro" id="IPR017853">
    <property type="entry name" value="GH"/>
</dbReference>
<dbReference type="PROSITE" id="PS51910">
    <property type="entry name" value="GH18_2"/>
    <property type="match status" value="1"/>
</dbReference>
<evidence type="ECO:0000259" key="8">
    <source>
        <dbReference type="PROSITE" id="PS51910"/>
    </source>
</evidence>
<dbReference type="EC" id="3.2.1.14" evidence="2"/>
<dbReference type="InterPro" id="IPR001223">
    <property type="entry name" value="Glyco_hydro18_cat"/>
</dbReference>
<keyword evidence="5 6" id="KW-0326">Glycosidase</keyword>
<dbReference type="Proteomes" id="UP000321224">
    <property type="component" value="Unassembled WGS sequence"/>
</dbReference>
<dbReference type="InterPro" id="IPR011583">
    <property type="entry name" value="Chitinase_II/V-like_cat"/>
</dbReference>
<dbReference type="EMBL" id="FNAJ01000001">
    <property type="protein sequence ID" value="SDD23198.1"/>
    <property type="molecule type" value="Genomic_DNA"/>
</dbReference>
<proteinExistence type="predicted"/>
<reference evidence="10 11" key="1">
    <citation type="submission" date="2016-10" db="EMBL/GenBank/DDBJ databases">
        <authorList>
            <person name="Varghese N."/>
            <person name="Submissions S."/>
        </authorList>
    </citation>
    <scope>NUCLEOTIDE SEQUENCE [LARGE SCALE GENOMIC DNA]</scope>
    <source>
        <strain evidence="10 11">DSM 2260</strain>
    </source>
</reference>
<evidence type="ECO:0000256" key="5">
    <source>
        <dbReference type="ARBA" id="ARBA00023295"/>
    </source>
</evidence>
<dbReference type="InterPro" id="IPR001579">
    <property type="entry name" value="Glyco_hydro_18_chit_AS"/>
</dbReference>
<dbReference type="Gene3D" id="2.60.120.430">
    <property type="entry name" value="Galactose-binding lectin"/>
    <property type="match status" value="1"/>
</dbReference>
<dbReference type="Gene3D" id="3.20.20.80">
    <property type="entry name" value="Glycosidases"/>
    <property type="match status" value="1"/>
</dbReference>
<evidence type="ECO:0000313" key="12">
    <source>
        <dbReference type="Proteomes" id="UP000321224"/>
    </source>
</evidence>
<name>A0A511HL90_9BACT</name>
<dbReference type="SUPFAM" id="SSF51445">
    <property type="entry name" value="(Trans)glycosidases"/>
    <property type="match status" value="1"/>
</dbReference>
<dbReference type="PANTHER" id="PTHR11177">
    <property type="entry name" value="CHITINASE"/>
    <property type="match status" value="1"/>
</dbReference>
<evidence type="ECO:0000313" key="10">
    <source>
        <dbReference type="EMBL" id="SDD23198.1"/>
    </source>
</evidence>
<dbReference type="GO" id="GO:0008061">
    <property type="term" value="F:chitin binding"/>
    <property type="evidence" value="ECO:0007669"/>
    <property type="project" value="InterPro"/>
</dbReference>
<organism evidence="9 12">
    <name type="scientific">Myxococcus virescens</name>
    <dbReference type="NCBI Taxonomy" id="83456"/>
    <lineage>
        <taxon>Bacteria</taxon>
        <taxon>Pseudomonadati</taxon>
        <taxon>Myxococcota</taxon>
        <taxon>Myxococcia</taxon>
        <taxon>Myxococcales</taxon>
        <taxon>Cystobacterineae</taxon>
        <taxon>Myxococcaceae</taxon>
        <taxon>Myxococcus</taxon>
    </lineage>
</organism>
<dbReference type="InterPro" id="IPR050314">
    <property type="entry name" value="Glycosyl_Hydrlase_18"/>
</dbReference>
<dbReference type="RefSeq" id="WP_244171317.1">
    <property type="nucleotide sequence ID" value="NZ_BJVY01000046.1"/>
</dbReference>
<protein>
    <recommendedName>
        <fullName evidence="2">chitinase</fullName>
        <ecNumber evidence="2">3.2.1.14</ecNumber>
    </recommendedName>
</protein>
<keyword evidence="7" id="KW-0732">Signal</keyword>
<feature type="domain" description="GH18" evidence="8">
    <location>
        <begin position="296"/>
        <end position="639"/>
    </location>
</feature>
<dbReference type="GO" id="GO:0005576">
    <property type="term" value="C:extracellular region"/>
    <property type="evidence" value="ECO:0007669"/>
    <property type="project" value="TreeGrafter"/>
</dbReference>
<dbReference type="Gene3D" id="3.10.50.10">
    <property type="match status" value="1"/>
</dbReference>
<keyword evidence="4" id="KW-0146">Chitin degradation</keyword>
<dbReference type="SMART" id="SM00636">
    <property type="entry name" value="Glyco_18"/>
    <property type="match status" value="1"/>
</dbReference>
<dbReference type="GO" id="GO:0005975">
    <property type="term" value="P:carbohydrate metabolic process"/>
    <property type="evidence" value="ECO:0007669"/>
    <property type="project" value="InterPro"/>
</dbReference>
<comment type="catalytic activity">
    <reaction evidence="1">
        <text>Random endo-hydrolysis of N-acetyl-beta-D-glucosaminide (1-&gt;4)-beta-linkages in chitin and chitodextrins.</text>
        <dbReference type="EC" id="3.2.1.14"/>
    </reaction>
</comment>
<evidence type="ECO:0000256" key="6">
    <source>
        <dbReference type="RuleBase" id="RU000489"/>
    </source>
</evidence>
<evidence type="ECO:0000256" key="7">
    <source>
        <dbReference type="SAM" id="SignalP"/>
    </source>
</evidence>